<dbReference type="AlphaFoldDB" id="A0A0A8ZEV8"/>
<proteinExistence type="predicted"/>
<dbReference type="EMBL" id="GBRH01262620">
    <property type="protein sequence ID" value="JAD35275.1"/>
    <property type="molecule type" value="Transcribed_RNA"/>
</dbReference>
<keyword evidence="1" id="KW-0732">Signal</keyword>
<reference evidence="2" key="1">
    <citation type="submission" date="2014-09" db="EMBL/GenBank/DDBJ databases">
        <authorList>
            <person name="Magalhaes I.L.F."/>
            <person name="Oliveira U."/>
            <person name="Santos F.R."/>
            <person name="Vidigal T.H.D.A."/>
            <person name="Brescovit A.D."/>
            <person name="Santos A.J."/>
        </authorList>
    </citation>
    <scope>NUCLEOTIDE SEQUENCE</scope>
    <source>
        <tissue evidence="2">Shoot tissue taken approximately 20 cm above the soil surface</tissue>
    </source>
</reference>
<feature type="signal peptide" evidence="1">
    <location>
        <begin position="1"/>
        <end position="16"/>
    </location>
</feature>
<name>A0A0A8ZEV8_ARUDO</name>
<protein>
    <submittedName>
        <fullName evidence="2">Uncharacterized protein</fullName>
    </submittedName>
</protein>
<evidence type="ECO:0000256" key="1">
    <source>
        <dbReference type="SAM" id="SignalP"/>
    </source>
</evidence>
<organism evidence="2">
    <name type="scientific">Arundo donax</name>
    <name type="common">Giant reed</name>
    <name type="synonym">Donax arundinaceus</name>
    <dbReference type="NCBI Taxonomy" id="35708"/>
    <lineage>
        <taxon>Eukaryota</taxon>
        <taxon>Viridiplantae</taxon>
        <taxon>Streptophyta</taxon>
        <taxon>Embryophyta</taxon>
        <taxon>Tracheophyta</taxon>
        <taxon>Spermatophyta</taxon>
        <taxon>Magnoliopsida</taxon>
        <taxon>Liliopsida</taxon>
        <taxon>Poales</taxon>
        <taxon>Poaceae</taxon>
        <taxon>PACMAD clade</taxon>
        <taxon>Arundinoideae</taxon>
        <taxon>Arundineae</taxon>
        <taxon>Arundo</taxon>
    </lineage>
</organism>
<sequence length="44" mass="5064">MVILVILIVIMQHVDGIVLYSCMVMNFSKTHFHIFANSRQVVLC</sequence>
<accession>A0A0A8ZEV8</accession>
<feature type="chain" id="PRO_5002059955" evidence="1">
    <location>
        <begin position="17"/>
        <end position="44"/>
    </location>
</feature>
<evidence type="ECO:0000313" key="2">
    <source>
        <dbReference type="EMBL" id="JAD35275.1"/>
    </source>
</evidence>
<reference evidence="2" key="2">
    <citation type="journal article" date="2015" name="Data Brief">
        <title>Shoot transcriptome of the giant reed, Arundo donax.</title>
        <authorList>
            <person name="Barrero R.A."/>
            <person name="Guerrero F.D."/>
            <person name="Moolhuijzen P."/>
            <person name="Goolsby J.A."/>
            <person name="Tidwell J."/>
            <person name="Bellgard S.E."/>
            <person name="Bellgard M.I."/>
        </authorList>
    </citation>
    <scope>NUCLEOTIDE SEQUENCE</scope>
    <source>
        <tissue evidence="2">Shoot tissue taken approximately 20 cm above the soil surface</tissue>
    </source>
</reference>